<comment type="caution">
    <text evidence="2">The sequence shown here is derived from an EMBL/GenBank/DDBJ whole genome shotgun (WGS) entry which is preliminary data.</text>
</comment>
<name>A0A1X1G4H9_STROR</name>
<keyword evidence="2" id="KW-0808">Transferase</keyword>
<organism evidence="2 3">
    <name type="scientific">Streptococcus oralis subsp. tigurinus</name>
    <dbReference type="NCBI Taxonomy" id="1077464"/>
    <lineage>
        <taxon>Bacteria</taxon>
        <taxon>Bacillati</taxon>
        <taxon>Bacillota</taxon>
        <taxon>Bacilli</taxon>
        <taxon>Lactobacillales</taxon>
        <taxon>Streptococcaceae</taxon>
        <taxon>Streptococcus</taxon>
    </lineage>
</organism>
<accession>A0A1X1G4H9</accession>
<dbReference type="InterPro" id="IPR001296">
    <property type="entry name" value="Glyco_trans_1"/>
</dbReference>
<gene>
    <name evidence="2" type="ORF">B7727_08245</name>
</gene>
<dbReference type="SUPFAM" id="SSF53756">
    <property type="entry name" value="UDP-Glycosyltransferase/glycogen phosphorylase"/>
    <property type="match status" value="1"/>
</dbReference>
<evidence type="ECO:0000313" key="2">
    <source>
        <dbReference type="EMBL" id="ORO41808.1"/>
    </source>
</evidence>
<sequence length="351" mass="40640">MKITFCLPSLPDVPVGGFKVVFEYANSLVERGHEVSIVCFTNQKFNIVKNYAIKYYLSQLYKHFYPKWFPLDQRVRKIATPYRNETHFPDSDIVFATAVNTAEIVYKLPKRCGRKFYLIQDFENWSFSDEEVYKTYQMGMNNIVVSQWLYELVSKFDPDVRLLKNPIDTRNFSIINQIEERNPLEIAMLYHYGEHKGVPIALEALSLVRQQYPNIHVTMFGACEKREEIDKEWISYYQNQTALQLRNIYNNTAIFVCASINEGFGLTGAESMACGCALVSTAYKGVFEYASNENAMLSPINDSYALAENIIRLIENNELRFKLAHKGSEDLKAFSLNLAVDKFEEIIERSK</sequence>
<dbReference type="GO" id="GO:0016757">
    <property type="term" value="F:glycosyltransferase activity"/>
    <property type="evidence" value="ECO:0007669"/>
    <property type="project" value="InterPro"/>
</dbReference>
<evidence type="ECO:0000259" key="1">
    <source>
        <dbReference type="Pfam" id="PF00534"/>
    </source>
</evidence>
<dbReference type="EMBL" id="NCUE01000019">
    <property type="protein sequence ID" value="ORO41808.1"/>
    <property type="molecule type" value="Genomic_DNA"/>
</dbReference>
<dbReference type="Gene3D" id="3.40.50.2000">
    <property type="entry name" value="Glycogen Phosphorylase B"/>
    <property type="match status" value="1"/>
</dbReference>
<dbReference type="AlphaFoldDB" id="A0A1X1G4H9"/>
<reference evidence="2 3" key="1">
    <citation type="journal article" date="2016" name="Eur. J. Clin. Microbiol. Infect. Dis.">
        <title>Whole genome sequencing as a tool for phylogenetic analysis of clinical strains of Mitis group streptococci.</title>
        <authorList>
            <person name="Rasmussen L.H."/>
            <person name="Dargis R."/>
            <person name="Hojholt K."/>
            <person name="Christensen J.J."/>
            <person name="Skovgaard O."/>
            <person name="Justesen U.S."/>
            <person name="Rosenvinge F.S."/>
            <person name="Moser C."/>
            <person name="Lukjancenko O."/>
            <person name="Rasmussen S."/>
            <person name="Nielsen X.C."/>
        </authorList>
    </citation>
    <scope>NUCLEOTIDE SEQUENCE [LARGE SCALE GENOMIC DNA]</scope>
    <source>
        <strain evidence="2 3">B_003802_10</strain>
    </source>
</reference>
<dbReference type="RefSeq" id="WP_084921260.1">
    <property type="nucleotide sequence ID" value="NZ_NCUE01000019.1"/>
</dbReference>
<dbReference type="Proteomes" id="UP000193958">
    <property type="component" value="Unassembled WGS sequence"/>
</dbReference>
<dbReference type="CDD" id="cd03801">
    <property type="entry name" value="GT4_PimA-like"/>
    <property type="match status" value="1"/>
</dbReference>
<feature type="domain" description="Glycosyl transferase family 1" evidence="1">
    <location>
        <begin position="182"/>
        <end position="327"/>
    </location>
</feature>
<dbReference type="PANTHER" id="PTHR12526">
    <property type="entry name" value="GLYCOSYLTRANSFERASE"/>
    <property type="match status" value="1"/>
</dbReference>
<dbReference type="PANTHER" id="PTHR12526:SF630">
    <property type="entry name" value="GLYCOSYLTRANSFERASE"/>
    <property type="match status" value="1"/>
</dbReference>
<dbReference type="Gene3D" id="3.40.50.11090">
    <property type="match status" value="1"/>
</dbReference>
<evidence type="ECO:0000313" key="3">
    <source>
        <dbReference type="Proteomes" id="UP000193958"/>
    </source>
</evidence>
<protein>
    <submittedName>
        <fullName evidence="2">Glycosyl transferase family 1</fullName>
    </submittedName>
</protein>
<proteinExistence type="predicted"/>
<dbReference type="Pfam" id="PF00534">
    <property type="entry name" value="Glycos_transf_1"/>
    <property type="match status" value="1"/>
</dbReference>